<dbReference type="Gene3D" id="3.40.50.2020">
    <property type="match status" value="1"/>
</dbReference>
<organism evidence="1 2">
    <name type="scientific">Eubacterium plexicaudatum ASF492</name>
    <dbReference type="NCBI Taxonomy" id="1235802"/>
    <lineage>
        <taxon>Bacteria</taxon>
        <taxon>Bacillati</taxon>
        <taxon>Bacillota</taxon>
        <taxon>Clostridia</taxon>
        <taxon>Eubacteriales</taxon>
        <taxon>Eubacteriaceae</taxon>
        <taxon>Eubacterium</taxon>
    </lineage>
</organism>
<dbReference type="PATRIC" id="fig|1235802.3.peg.2442"/>
<sequence length="213" mass="23677">MERRTVKFYSKESNLLALHAIPGHFATSNSHINFYIDVTGMRARITEAEEAAKIMAHKFGHLNYVDTVVCMDGTEVIGAFLAKEFEKEHISSTNQHKTVYVISPEESRDNQMIFRDNTKHMIAGKHVILLLATTTTGETIRRSMEGLQYYGGVIEGIGSIFSTVGTVNNIKVQSLFDGNDVIGYQAFPKADCPFCKKGTKIEAVVNGFGYSKL</sequence>
<dbReference type="CDD" id="cd06223">
    <property type="entry name" value="PRTases_typeI"/>
    <property type="match status" value="1"/>
</dbReference>
<proteinExistence type="predicted"/>
<dbReference type="SUPFAM" id="SSF53271">
    <property type="entry name" value="PRTase-like"/>
    <property type="match status" value="1"/>
</dbReference>
<reference evidence="1 2" key="1">
    <citation type="journal article" date="2014" name="Genome Announc.">
        <title>Draft genome sequences of the altered schaedler flora, a defined bacterial community from gnotobiotic mice.</title>
        <authorList>
            <person name="Wannemuehler M.J."/>
            <person name="Overstreet A.M."/>
            <person name="Ward D.V."/>
            <person name="Phillips G.J."/>
        </authorList>
    </citation>
    <scope>NUCLEOTIDE SEQUENCE [LARGE SCALE GENOMIC DNA]</scope>
    <source>
        <strain evidence="1 2">ASF492</strain>
    </source>
</reference>
<dbReference type="Proteomes" id="UP000012589">
    <property type="component" value="Unassembled WGS sequence"/>
</dbReference>
<comment type="caution">
    <text evidence="1">The sequence shown here is derived from an EMBL/GenBank/DDBJ whole genome shotgun (WGS) entry which is preliminary data.</text>
</comment>
<dbReference type="AlphaFoldDB" id="N2AHM4"/>
<gene>
    <name evidence="1" type="ORF">C823_02305</name>
</gene>
<name>N2AHM4_9FIRM</name>
<dbReference type="eggNOG" id="COG0461">
    <property type="taxonomic scope" value="Bacteria"/>
</dbReference>
<dbReference type="OrthoDB" id="9778142at2"/>
<protein>
    <recommendedName>
        <fullName evidence="3">Orotate phosphoribosyltransferase</fullName>
    </recommendedName>
</protein>
<dbReference type="InterPro" id="IPR029057">
    <property type="entry name" value="PRTase-like"/>
</dbReference>
<evidence type="ECO:0000313" key="1">
    <source>
        <dbReference type="EMBL" id="EMZ27476.1"/>
    </source>
</evidence>
<dbReference type="EMBL" id="AQFT01000069">
    <property type="protein sequence ID" value="EMZ27476.1"/>
    <property type="molecule type" value="Genomic_DNA"/>
</dbReference>
<evidence type="ECO:0008006" key="3">
    <source>
        <dbReference type="Google" id="ProtNLM"/>
    </source>
</evidence>
<keyword evidence="2" id="KW-1185">Reference proteome</keyword>
<dbReference type="STRING" id="1235802.C823_02305"/>
<dbReference type="InterPro" id="IPR000836">
    <property type="entry name" value="PRTase_dom"/>
</dbReference>
<dbReference type="HOGENOM" id="CLU_1292547_0_0_9"/>
<evidence type="ECO:0000313" key="2">
    <source>
        <dbReference type="Proteomes" id="UP000012589"/>
    </source>
</evidence>
<accession>N2AHM4</accession>